<dbReference type="InterPro" id="IPR016035">
    <property type="entry name" value="Acyl_Trfase/lysoPLipase"/>
</dbReference>
<feature type="active site" description="Proton acceptor" evidence="2">
    <location>
        <position position="279"/>
    </location>
</feature>
<proteinExistence type="predicted"/>
<evidence type="ECO:0000313" key="4">
    <source>
        <dbReference type="EMBL" id="PZF78813.1"/>
    </source>
</evidence>
<evidence type="ECO:0000256" key="2">
    <source>
        <dbReference type="PROSITE-ProRule" id="PRU01161"/>
    </source>
</evidence>
<protein>
    <recommendedName>
        <fullName evidence="3">PNPLA domain-containing protein</fullName>
    </recommendedName>
</protein>
<dbReference type="GO" id="GO:0016042">
    <property type="term" value="P:lipid catabolic process"/>
    <property type="evidence" value="ECO:0007669"/>
    <property type="project" value="UniProtKB-UniRule"/>
</dbReference>
<feature type="domain" description="PNPLA" evidence="3">
    <location>
        <begin position="100"/>
        <end position="293"/>
    </location>
</feature>
<dbReference type="Pfam" id="PF01734">
    <property type="entry name" value="Patatin"/>
    <property type="match status" value="1"/>
</dbReference>
<evidence type="ECO:0000256" key="1">
    <source>
        <dbReference type="ARBA" id="ARBA00023098"/>
    </source>
</evidence>
<feature type="short sequence motif" description="GXSXG" evidence="2">
    <location>
        <begin position="133"/>
        <end position="137"/>
    </location>
</feature>
<dbReference type="GO" id="GO:0016787">
    <property type="term" value="F:hydrolase activity"/>
    <property type="evidence" value="ECO:0007669"/>
    <property type="project" value="UniProtKB-UniRule"/>
</dbReference>
<feature type="short sequence motif" description="DGA/G" evidence="2">
    <location>
        <begin position="279"/>
        <end position="281"/>
    </location>
</feature>
<keyword evidence="2" id="KW-0442">Lipid degradation</keyword>
<dbReference type="Gene3D" id="3.40.1090.10">
    <property type="entry name" value="Cytosolic phospholipase A2 catalytic domain"/>
    <property type="match status" value="1"/>
</dbReference>
<dbReference type="Proteomes" id="UP000248795">
    <property type="component" value="Unassembled WGS sequence"/>
</dbReference>
<name>A0A2W2CF80_9HYPH</name>
<feature type="short sequence motif" description="GXGXXG" evidence="2">
    <location>
        <begin position="104"/>
        <end position="109"/>
    </location>
</feature>
<feature type="active site" description="Nucleophile" evidence="2">
    <location>
        <position position="135"/>
    </location>
</feature>
<keyword evidence="5" id="KW-1185">Reference proteome</keyword>
<comment type="caution">
    <text evidence="4">The sequence shown here is derived from an EMBL/GenBank/DDBJ whole genome shotgun (WGS) entry which is preliminary data.</text>
</comment>
<keyword evidence="1 2" id="KW-0443">Lipid metabolism</keyword>
<evidence type="ECO:0000313" key="5">
    <source>
        <dbReference type="Proteomes" id="UP000248795"/>
    </source>
</evidence>
<dbReference type="InterPro" id="IPR002641">
    <property type="entry name" value="PNPLA_dom"/>
</dbReference>
<accession>A0A2W2CF80</accession>
<gene>
    <name evidence="4" type="ORF">DK847_03180</name>
</gene>
<evidence type="ECO:0000259" key="3">
    <source>
        <dbReference type="PROSITE" id="PS51635"/>
    </source>
</evidence>
<dbReference type="EMBL" id="QKVK01000001">
    <property type="protein sequence ID" value="PZF78813.1"/>
    <property type="molecule type" value="Genomic_DNA"/>
</dbReference>
<dbReference type="PROSITE" id="PS51635">
    <property type="entry name" value="PNPLA"/>
    <property type="match status" value="1"/>
</dbReference>
<keyword evidence="2" id="KW-0378">Hydrolase</keyword>
<organism evidence="4 5">
    <name type="scientific">Aestuariivirga litoralis</name>
    <dbReference type="NCBI Taxonomy" id="2650924"/>
    <lineage>
        <taxon>Bacteria</taxon>
        <taxon>Pseudomonadati</taxon>
        <taxon>Pseudomonadota</taxon>
        <taxon>Alphaproteobacteria</taxon>
        <taxon>Hyphomicrobiales</taxon>
        <taxon>Aestuariivirgaceae</taxon>
        <taxon>Aestuariivirga</taxon>
    </lineage>
</organism>
<dbReference type="AlphaFoldDB" id="A0A2W2CF80"/>
<sequence length="411" mass="44727">MPVDKRHKLQQTTGRMSISILRSLFAAALLLTLAACGSNVPRLDDAPVNSYATPVGYKGIRYWGDAELKKLNEASAQRLEELKAAHKADPSIPLDHAYYLAISGGGGDGAFGAGILNGWTKAGTRPKFEVVTGISTGALSAPYAFLGSDYDDELKQIYTTINDKDVMKKKGAISGVFGSSMTDNSPLKALVARHVTQELLDKIAVEHGKGRRLLVGTTNLDAQRPVVWDMTAIAASSNPDRLSLFRDVLVASAAIPGVFPPQLIKVTADGKLYEELHVDGGTTTQAFLVSAQNSLKDVDKALKFPRKRSLYIIMNGSFAPQAEKTETKTLAIAARSISTLIKNQSIGDAYRMYAQAQKDDVAFYLSSIPNDFTMKAKSEFDTAYMKALYERGYQMGQTPAAWDREPPDYDR</sequence>
<dbReference type="SUPFAM" id="SSF52151">
    <property type="entry name" value="FabD/lysophospholipase-like"/>
    <property type="match status" value="1"/>
</dbReference>
<reference evidence="5" key="1">
    <citation type="submission" date="2018-06" db="EMBL/GenBank/DDBJ databases">
        <title>Aestuariibacter litoralis strain KCTC 52945T.</title>
        <authorList>
            <person name="Li X."/>
            <person name="Salam N."/>
            <person name="Li J.-L."/>
            <person name="Chen Y.-M."/>
            <person name="Yang Z.-W."/>
            <person name="Zhang L.-Y."/>
            <person name="Han M.-X."/>
            <person name="Xiao M."/>
            <person name="Li W.-J."/>
        </authorList>
    </citation>
    <scope>NUCLEOTIDE SEQUENCE [LARGE SCALE GENOMIC DNA]</scope>
    <source>
        <strain evidence="5">KCTC 52945</strain>
    </source>
</reference>